<evidence type="ECO:0000313" key="3">
    <source>
        <dbReference type="Proteomes" id="UP000026915"/>
    </source>
</evidence>
<sequence length="591" mass="68989">MIFLVQRRGWIEGKNFLFTLTENYRAKALYAEAMSVCCKDMESLVKLFSITNNSLTTVLRTFIFRLSSWIKSREMENNVSTNGVDEIQHNSSEEGSLEDIAKGIHSKLNLLKNSPPPLTRDCFIFYVPNKLREENSHFYCSRSVVIGPVGLYRSVGQDMEKQKGRYLASFLERVEESSSLTLNDFCKLINDDLAKIRGCFERTCCREFHSPDQARQTLQVNESDSWRLIEMLLLDSGFIIELFLRAYSKEWRSQNDFVFGKSGMFLLDLRHDLILVQNQLPFFLLRNIYGLAFSSNPKFPSFIDLTYHFFSHYYNQNISIEDILSPNNREYVDYRSMLEGPKHFLDLVRTFQLPPHLFQMQNNNEESLRCKWIHRKVKSLMDLIRSSLQRYSSRKPGENKPELNLEEGNVQGEYLYSAILLLEAGVKFKVSSNKCLLDIEFIESKGELKIPPFSVDDSTELFYRNLMFWEQCYYPQDTYICNYIFLMEYLVKSAEDVDLLVRRRIIINQLGSHKAVVSLFNKLCKHIKVNKNHYSELFKKLNAYNAVRHHSWIAILKLQYFSSLWRGVATVAAVILLVLTLIQTICAVISL</sequence>
<dbReference type="eggNOG" id="ENOG502RY48">
    <property type="taxonomic scope" value="Eukaryota"/>
</dbReference>
<keyword evidence="1" id="KW-1133">Transmembrane helix</keyword>
<evidence type="ECO:0000313" key="2">
    <source>
        <dbReference type="EMBL" id="EOY13919.1"/>
    </source>
</evidence>
<proteinExistence type="predicted"/>
<dbReference type="PANTHER" id="PTHR31170">
    <property type="entry name" value="BNAC04G53230D PROTEIN"/>
    <property type="match status" value="1"/>
</dbReference>
<name>A0A061FHH3_THECC</name>
<keyword evidence="1" id="KW-0472">Membrane</keyword>
<dbReference type="Gramene" id="EOY13919">
    <property type="protein sequence ID" value="EOY13919"/>
    <property type="gene ID" value="TCM_032678"/>
</dbReference>
<dbReference type="InParanoid" id="A0A061FHH3"/>
<dbReference type="EMBL" id="CM001885">
    <property type="protein sequence ID" value="EOY13919.1"/>
    <property type="molecule type" value="Genomic_DNA"/>
</dbReference>
<dbReference type="Proteomes" id="UP000026915">
    <property type="component" value="Chromosome 7"/>
</dbReference>
<keyword evidence="1" id="KW-0812">Transmembrane</keyword>
<reference evidence="2 3" key="1">
    <citation type="journal article" date="2013" name="Genome Biol.">
        <title>The genome sequence of the most widely cultivated cacao type and its use to identify candidate genes regulating pod color.</title>
        <authorList>
            <person name="Motamayor J.C."/>
            <person name="Mockaitis K."/>
            <person name="Schmutz J."/>
            <person name="Haiminen N."/>
            <person name="Iii D.L."/>
            <person name="Cornejo O."/>
            <person name="Findley S.D."/>
            <person name="Zheng P."/>
            <person name="Utro F."/>
            <person name="Royaert S."/>
            <person name="Saski C."/>
            <person name="Jenkins J."/>
            <person name="Podicheti R."/>
            <person name="Zhao M."/>
            <person name="Scheffler B.E."/>
            <person name="Stack J.C."/>
            <person name="Feltus F.A."/>
            <person name="Mustiga G.M."/>
            <person name="Amores F."/>
            <person name="Phillips W."/>
            <person name="Marelli J.P."/>
            <person name="May G.D."/>
            <person name="Shapiro H."/>
            <person name="Ma J."/>
            <person name="Bustamante C.D."/>
            <person name="Schnell R.J."/>
            <person name="Main D."/>
            <person name="Gilbert D."/>
            <person name="Parida L."/>
            <person name="Kuhn D.N."/>
        </authorList>
    </citation>
    <scope>NUCLEOTIDE SEQUENCE [LARGE SCALE GENOMIC DNA]</scope>
    <source>
        <strain evidence="3">cv. Matina 1-6</strain>
    </source>
</reference>
<gene>
    <name evidence="2" type="ORF">TCM_032678</name>
</gene>
<keyword evidence="3" id="KW-1185">Reference proteome</keyword>
<dbReference type="STRING" id="3641.A0A061FHH3"/>
<feature type="transmembrane region" description="Helical" evidence="1">
    <location>
        <begin position="564"/>
        <end position="589"/>
    </location>
</feature>
<dbReference type="InterPro" id="IPR004158">
    <property type="entry name" value="DUF247_pln"/>
</dbReference>
<accession>A0A061FHH3</accession>
<dbReference type="OMA" id="YINVGTE"/>
<dbReference type="HOGENOM" id="CLU_020188_0_1_1"/>
<dbReference type="AlphaFoldDB" id="A0A061FHH3"/>
<protein>
    <submittedName>
        <fullName evidence="2">Uncharacterized protein</fullName>
    </submittedName>
</protein>
<organism evidence="2 3">
    <name type="scientific">Theobroma cacao</name>
    <name type="common">Cacao</name>
    <name type="synonym">Cocoa</name>
    <dbReference type="NCBI Taxonomy" id="3641"/>
    <lineage>
        <taxon>Eukaryota</taxon>
        <taxon>Viridiplantae</taxon>
        <taxon>Streptophyta</taxon>
        <taxon>Embryophyta</taxon>
        <taxon>Tracheophyta</taxon>
        <taxon>Spermatophyta</taxon>
        <taxon>Magnoliopsida</taxon>
        <taxon>eudicotyledons</taxon>
        <taxon>Gunneridae</taxon>
        <taxon>Pentapetalae</taxon>
        <taxon>rosids</taxon>
        <taxon>malvids</taxon>
        <taxon>Malvales</taxon>
        <taxon>Malvaceae</taxon>
        <taxon>Byttnerioideae</taxon>
        <taxon>Theobroma</taxon>
    </lineage>
</organism>
<evidence type="ECO:0000256" key="1">
    <source>
        <dbReference type="SAM" id="Phobius"/>
    </source>
</evidence>
<dbReference type="PANTHER" id="PTHR31170:SF25">
    <property type="entry name" value="BNAA09G04570D PROTEIN"/>
    <property type="match status" value="1"/>
</dbReference>
<dbReference type="Pfam" id="PF03140">
    <property type="entry name" value="DUF247"/>
    <property type="match status" value="1"/>
</dbReference>